<reference evidence="1 2" key="1">
    <citation type="journal article" date="2014" name="Nat. Genet.">
        <title>Genome and transcriptome of the porcine whipworm Trichuris suis.</title>
        <authorList>
            <person name="Jex A.R."/>
            <person name="Nejsum P."/>
            <person name="Schwarz E.M."/>
            <person name="Hu L."/>
            <person name="Young N.D."/>
            <person name="Hall R.S."/>
            <person name="Korhonen P.K."/>
            <person name="Liao S."/>
            <person name="Thamsborg S."/>
            <person name="Xia J."/>
            <person name="Xu P."/>
            <person name="Wang S."/>
            <person name="Scheerlinck J.P."/>
            <person name="Hofmann A."/>
            <person name="Sternberg P.W."/>
            <person name="Wang J."/>
            <person name="Gasser R.B."/>
        </authorList>
    </citation>
    <scope>NUCLEOTIDE SEQUENCE [LARGE SCALE GENOMIC DNA]</scope>
    <source>
        <strain evidence="1">DCEP-RM93M</strain>
    </source>
</reference>
<sequence>MKKRTLNSMISSLSKPDRDGLAALYEFPLLIAKAAEVLETVLHQNARDVTRNIPLSNDTVQRRIDAMAEDTEETLCCVLRQREFSLQLETNHFYWPTRTVVEESLFSKELSTDRRERNSRGNRLCTGYAQLSAGFRIVSK</sequence>
<protein>
    <recommendedName>
        <fullName evidence="3">HAT C-terminal dimerisation domain-containing protein</fullName>
    </recommendedName>
</protein>
<dbReference type="AlphaFoldDB" id="A0A085LJC3"/>
<evidence type="ECO:0000313" key="2">
    <source>
        <dbReference type="Proteomes" id="UP000030764"/>
    </source>
</evidence>
<evidence type="ECO:0008006" key="3">
    <source>
        <dbReference type="Google" id="ProtNLM"/>
    </source>
</evidence>
<proteinExistence type="predicted"/>
<gene>
    <name evidence="1" type="ORF">M513_14054</name>
</gene>
<dbReference type="Proteomes" id="UP000030764">
    <property type="component" value="Unassembled WGS sequence"/>
</dbReference>
<organism evidence="1 2">
    <name type="scientific">Trichuris suis</name>
    <name type="common">pig whipworm</name>
    <dbReference type="NCBI Taxonomy" id="68888"/>
    <lineage>
        <taxon>Eukaryota</taxon>
        <taxon>Metazoa</taxon>
        <taxon>Ecdysozoa</taxon>
        <taxon>Nematoda</taxon>
        <taxon>Enoplea</taxon>
        <taxon>Dorylaimia</taxon>
        <taxon>Trichinellida</taxon>
        <taxon>Trichuridae</taxon>
        <taxon>Trichuris</taxon>
    </lineage>
</organism>
<name>A0A085LJC3_9BILA</name>
<feature type="non-terminal residue" evidence="1">
    <location>
        <position position="140"/>
    </location>
</feature>
<dbReference type="EMBL" id="KL363820">
    <property type="protein sequence ID" value="KFD45069.1"/>
    <property type="molecule type" value="Genomic_DNA"/>
</dbReference>
<evidence type="ECO:0000313" key="1">
    <source>
        <dbReference type="EMBL" id="KFD45069.1"/>
    </source>
</evidence>
<keyword evidence="2" id="KW-1185">Reference proteome</keyword>
<accession>A0A085LJC3</accession>